<accession>A0ABY4G4D9</accession>
<evidence type="ECO:0000256" key="1">
    <source>
        <dbReference type="SAM" id="SignalP"/>
    </source>
</evidence>
<dbReference type="InterPro" id="IPR054243">
    <property type="entry name" value="DUF6970"/>
</dbReference>
<dbReference type="Pfam" id="PF22311">
    <property type="entry name" value="DUF6970"/>
    <property type="match status" value="1"/>
</dbReference>
<reference evidence="3" key="1">
    <citation type="submission" date="2022-04" db="EMBL/GenBank/DDBJ databases">
        <title>Hymenobacter sp. isolated from the air.</title>
        <authorList>
            <person name="Won M."/>
            <person name="Lee C.-M."/>
            <person name="Woen H.-Y."/>
            <person name="Kwon S.-W."/>
        </authorList>
    </citation>
    <scope>NUCLEOTIDE SEQUENCE</scope>
    <source>
        <strain evidence="3">5420S-77</strain>
    </source>
</reference>
<name>A0ABY4G4D9_9BACT</name>
<gene>
    <name evidence="3" type="ORF">MUN86_19785</name>
</gene>
<keyword evidence="4" id="KW-1185">Reference proteome</keyword>
<dbReference type="RefSeq" id="WP_245119725.1">
    <property type="nucleotide sequence ID" value="NZ_CP095061.1"/>
</dbReference>
<evidence type="ECO:0000259" key="2">
    <source>
        <dbReference type="Pfam" id="PF22311"/>
    </source>
</evidence>
<proteinExistence type="predicted"/>
<feature type="signal peptide" evidence="1">
    <location>
        <begin position="1"/>
        <end position="26"/>
    </location>
</feature>
<feature type="domain" description="DUF6970" evidence="2">
    <location>
        <begin position="45"/>
        <end position="128"/>
    </location>
</feature>
<evidence type="ECO:0000313" key="3">
    <source>
        <dbReference type="EMBL" id="UOQ65745.1"/>
    </source>
</evidence>
<organism evidence="3 4">
    <name type="scientific">Hymenobacter volaticus</name>
    <dbReference type="NCBI Taxonomy" id="2932254"/>
    <lineage>
        <taxon>Bacteria</taxon>
        <taxon>Pseudomonadati</taxon>
        <taxon>Bacteroidota</taxon>
        <taxon>Cytophagia</taxon>
        <taxon>Cytophagales</taxon>
        <taxon>Hymenobacteraceae</taxon>
        <taxon>Hymenobacter</taxon>
    </lineage>
</organism>
<dbReference type="PROSITE" id="PS51257">
    <property type="entry name" value="PROKAR_LIPOPROTEIN"/>
    <property type="match status" value="1"/>
</dbReference>
<keyword evidence="1" id="KW-0732">Signal</keyword>
<sequence>MNRFFTCLLTSLLLLGTMGGCSTSDAEASLSPVCPDKISETLITQLSQEPKRTPVAEITQYTYLGQTVYLVTGGGATTANGGSTTLNYLFDTCGNVLCAASGGANNQGDGRCPDFKANATNPVLVWRDSR</sequence>
<protein>
    <recommendedName>
        <fullName evidence="2">DUF6970 domain-containing protein</fullName>
    </recommendedName>
</protein>
<dbReference type="Proteomes" id="UP000830401">
    <property type="component" value="Chromosome"/>
</dbReference>
<dbReference type="EMBL" id="CP095061">
    <property type="protein sequence ID" value="UOQ65745.1"/>
    <property type="molecule type" value="Genomic_DNA"/>
</dbReference>
<evidence type="ECO:0000313" key="4">
    <source>
        <dbReference type="Proteomes" id="UP000830401"/>
    </source>
</evidence>
<feature type="chain" id="PRO_5047154285" description="DUF6970 domain-containing protein" evidence="1">
    <location>
        <begin position="27"/>
        <end position="130"/>
    </location>
</feature>